<dbReference type="KEGG" id="cpi:Cpin_7282"/>
<sequence length="562" mass="63579">MLFLFVKFLYIIILSFLYGYTLQRFLQNRVLKNSEASPHFSLVTLTGSLVMTVPAACLTFFMPLAGTAHSILLAGGLLCYLLQRSHLHQQLSVYIQAAKTAGKGKMLFTGIAVLYVLYLSSQQSLSYDEGLYYVQFIKWMQYYKVVPGLANLHERFGFNSHWHVLSAVFNFSRLTGSADNHINGVVYLLTLLYLLPREQDNRFLTLLKAGMLVMISMPQFCVYNTTAPAADMVIYYISCLLIVVWLEHSINGQSQLTGNNSVFLLLAPVFLITVKVSSIPVLIITAVLLWQALQTKRYLQLLTLCGIAAVILLPWIARNVILTGYILFPIALPDFFHLDWAVSTDVIRATTKDIHIFAFYRVVDASRFASESFVQHYTSWFKESVRIYDKLLILAAFAAVPLIFLRRKNLPTGTLPLFAFLLLGLIYWIFQAPDPRFGYSYLVPLVIIAIALYAPSLRFKQLYPATLAVTFVFMIGTIGLGRHLLKAFVNDKLVEAVHHSDWWLTPTPYTPTTTVIVNTAAPLTTTTSHLCWDSEIPCVSVIPDNVQMRGETIEKGYRCFRH</sequence>
<reference evidence="4" key="1">
    <citation type="submission" date="2009-08" db="EMBL/GenBank/DDBJ databases">
        <title>The complete genome of Chitinophaga pinensis DSM 2588.</title>
        <authorList>
            <consortium name="US DOE Joint Genome Institute (JGI-PGF)"/>
            <person name="Lucas S."/>
            <person name="Copeland A."/>
            <person name="Lapidus A."/>
            <person name="Glavina del Rio T."/>
            <person name="Dalin E."/>
            <person name="Tice H."/>
            <person name="Bruce D."/>
            <person name="Goodwin L."/>
            <person name="Pitluck S."/>
            <person name="Kyrpides N."/>
            <person name="Mavromatis K."/>
            <person name="Ivanova N."/>
            <person name="Mikhailova N."/>
            <person name="Sims D."/>
            <person name="Meinche L."/>
            <person name="Brettin T."/>
            <person name="Detter J.C."/>
            <person name="Han C."/>
            <person name="Larimer F."/>
            <person name="Land M."/>
            <person name="Hauser L."/>
            <person name="Markowitz V."/>
            <person name="Cheng J.-F."/>
            <person name="Hugenholtz P."/>
            <person name="Woyke T."/>
            <person name="Wu D."/>
            <person name="Spring S."/>
            <person name="Klenk H.-P."/>
            <person name="Eisen J.A."/>
        </authorList>
    </citation>
    <scope>NUCLEOTIDE SEQUENCE [LARGE SCALE GENOMIC DNA]</scope>
    <source>
        <strain evidence="4">ATCC 43595 / DSM 2588 / LMG 13176 / NBRC 15968 / NCIMB 11800 / UQM 2034</strain>
    </source>
</reference>
<feature type="transmembrane region" description="Helical" evidence="1">
    <location>
        <begin position="437"/>
        <end position="456"/>
    </location>
</feature>
<proteinExistence type="predicted"/>
<dbReference type="Proteomes" id="UP000002215">
    <property type="component" value="Chromosome"/>
</dbReference>
<keyword evidence="1" id="KW-0812">Transmembrane</keyword>
<feature type="transmembrane region" description="Helical" evidence="1">
    <location>
        <begin position="298"/>
        <end position="317"/>
    </location>
</feature>
<dbReference type="AlphaFoldDB" id="A0A979GBZ6"/>
<reference evidence="3 4" key="2">
    <citation type="journal article" date="2010" name="Stand. Genomic Sci.">
        <title>Complete genome sequence of Chitinophaga pinensis type strain (UQM 2034).</title>
        <authorList>
            <person name="Glavina Del Rio T."/>
            <person name="Abt B."/>
            <person name="Spring S."/>
            <person name="Lapidus A."/>
            <person name="Nolan M."/>
            <person name="Tice H."/>
            <person name="Copeland A."/>
            <person name="Cheng J.F."/>
            <person name="Chen F."/>
            <person name="Bruce D."/>
            <person name="Goodwin L."/>
            <person name="Pitluck S."/>
            <person name="Ivanova N."/>
            <person name="Mavromatis K."/>
            <person name="Mikhailova N."/>
            <person name="Pati A."/>
            <person name="Chen A."/>
            <person name="Palaniappan K."/>
            <person name="Land M."/>
            <person name="Hauser L."/>
            <person name="Chang Y.J."/>
            <person name="Jeffries C.D."/>
            <person name="Chain P."/>
            <person name="Saunders E."/>
            <person name="Detter J.C."/>
            <person name="Brettin T."/>
            <person name="Rohde M."/>
            <person name="Goker M."/>
            <person name="Bristow J."/>
            <person name="Eisen J.A."/>
            <person name="Markowitz V."/>
            <person name="Hugenholtz P."/>
            <person name="Kyrpides N.C."/>
            <person name="Klenk H.P."/>
            <person name="Lucas S."/>
        </authorList>
    </citation>
    <scope>NUCLEOTIDE SEQUENCE [LARGE SCALE GENOMIC DNA]</scope>
    <source>
        <strain evidence="4">ATCC 43595 / DSM 2588 / LMG 13176 / NBRC 15968 / NCIMB 11800 / UQM 2034</strain>
    </source>
</reference>
<feature type="transmembrane region" description="Helical" evidence="1">
    <location>
        <begin position="262"/>
        <end position="292"/>
    </location>
</feature>
<feature type="transmembrane region" description="Helical" evidence="1">
    <location>
        <begin position="410"/>
        <end position="430"/>
    </location>
</feature>
<gene>
    <name evidence="3" type="ordered locus">Cpin_7282</name>
</gene>
<dbReference type="NCBIfam" id="NF047510">
    <property type="entry name" value="LIC_10190_fam"/>
    <property type="match status" value="1"/>
</dbReference>
<feature type="transmembrane region" description="Helical" evidence="1">
    <location>
        <begin position="387"/>
        <end position="404"/>
    </location>
</feature>
<evidence type="ECO:0000313" key="4">
    <source>
        <dbReference type="Proteomes" id="UP000002215"/>
    </source>
</evidence>
<dbReference type="OrthoDB" id="344987at2"/>
<dbReference type="EMBL" id="CP001699">
    <property type="protein sequence ID" value="ACU64681.1"/>
    <property type="molecule type" value="Genomic_DNA"/>
</dbReference>
<feature type="domain" description="DUF8201" evidence="2">
    <location>
        <begin position="1"/>
        <end position="442"/>
    </location>
</feature>
<feature type="transmembrane region" description="Helical" evidence="1">
    <location>
        <begin position="462"/>
        <end position="485"/>
    </location>
</feature>
<keyword evidence="1" id="KW-1133">Transmembrane helix</keyword>
<evidence type="ECO:0000259" key="2">
    <source>
        <dbReference type="Pfam" id="PF26626"/>
    </source>
</evidence>
<feature type="transmembrane region" description="Helical" evidence="1">
    <location>
        <begin position="232"/>
        <end position="250"/>
    </location>
</feature>
<feature type="transmembrane region" description="Helical" evidence="1">
    <location>
        <begin position="6"/>
        <end position="22"/>
    </location>
</feature>
<feature type="transmembrane region" description="Helical" evidence="1">
    <location>
        <begin position="42"/>
        <end position="61"/>
    </location>
</feature>
<organism evidence="3 4">
    <name type="scientific">Chitinophaga pinensis (strain ATCC 43595 / DSM 2588 / LMG 13176 / NBRC 15968 / NCIMB 11800 / UQM 2034)</name>
    <dbReference type="NCBI Taxonomy" id="485918"/>
    <lineage>
        <taxon>Bacteria</taxon>
        <taxon>Pseudomonadati</taxon>
        <taxon>Bacteroidota</taxon>
        <taxon>Chitinophagia</taxon>
        <taxon>Chitinophagales</taxon>
        <taxon>Chitinophagaceae</taxon>
        <taxon>Chitinophaga</taxon>
    </lineage>
</organism>
<evidence type="ECO:0000256" key="1">
    <source>
        <dbReference type="SAM" id="Phobius"/>
    </source>
</evidence>
<dbReference type="InterPro" id="IPR058065">
    <property type="entry name" value="LIC_10190-like"/>
</dbReference>
<name>A0A979GBZ6_CHIPD</name>
<dbReference type="InterPro" id="IPR058514">
    <property type="entry name" value="DUF8201"/>
</dbReference>
<accession>A0A979GBZ6</accession>
<feature type="transmembrane region" description="Helical" evidence="1">
    <location>
        <begin position="67"/>
        <end position="83"/>
    </location>
</feature>
<dbReference type="Pfam" id="PF26626">
    <property type="entry name" value="DUF8201"/>
    <property type="match status" value="1"/>
</dbReference>
<evidence type="ECO:0000313" key="3">
    <source>
        <dbReference type="EMBL" id="ACU64681.1"/>
    </source>
</evidence>
<protein>
    <recommendedName>
        <fullName evidence="2">DUF8201 domain-containing protein</fullName>
    </recommendedName>
</protein>
<keyword evidence="1" id="KW-0472">Membrane</keyword>
<dbReference type="RefSeq" id="WP_012794844.1">
    <property type="nucleotide sequence ID" value="NC_013132.1"/>
</dbReference>
<feature type="transmembrane region" description="Helical" evidence="1">
    <location>
        <begin position="203"/>
        <end position="220"/>
    </location>
</feature>